<dbReference type="GeneID" id="18932036"/>
<dbReference type="KEGG" id="mlr:MELLADRAFT_72198"/>
<dbReference type="Proteomes" id="UP000001072">
    <property type="component" value="Unassembled WGS sequence"/>
</dbReference>
<dbReference type="STRING" id="747676.F4RQZ8"/>
<dbReference type="RefSeq" id="XP_007411599.1">
    <property type="nucleotide sequence ID" value="XM_007411537.1"/>
</dbReference>
<organism evidence="3">
    <name type="scientific">Melampsora larici-populina (strain 98AG31 / pathotype 3-4-7)</name>
    <name type="common">Poplar leaf rust fungus</name>
    <dbReference type="NCBI Taxonomy" id="747676"/>
    <lineage>
        <taxon>Eukaryota</taxon>
        <taxon>Fungi</taxon>
        <taxon>Dikarya</taxon>
        <taxon>Basidiomycota</taxon>
        <taxon>Pucciniomycotina</taxon>
        <taxon>Pucciniomycetes</taxon>
        <taxon>Pucciniales</taxon>
        <taxon>Melampsoraceae</taxon>
        <taxon>Melampsora</taxon>
    </lineage>
</organism>
<gene>
    <name evidence="2" type="ORF">MELLADRAFT_72198</name>
</gene>
<keyword evidence="3" id="KW-1185">Reference proteome</keyword>
<dbReference type="InParanoid" id="F4RQZ8"/>
<reference evidence="3" key="1">
    <citation type="journal article" date="2011" name="Proc. Natl. Acad. Sci. U.S.A.">
        <title>Obligate biotrophy features unraveled by the genomic analysis of rust fungi.</title>
        <authorList>
            <person name="Duplessis S."/>
            <person name="Cuomo C.A."/>
            <person name="Lin Y.-C."/>
            <person name="Aerts A."/>
            <person name="Tisserant E."/>
            <person name="Veneault-Fourrey C."/>
            <person name="Joly D.L."/>
            <person name="Hacquard S."/>
            <person name="Amselem J."/>
            <person name="Cantarel B.L."/>
            <person name="Chiu R."/>
            <person name="Coutinho P.M."/>
            <person name="Feau N."/>
            <person name="Field M."/>
            <person name="Frey P."/>
            <person name="Gelhaye E."/>
            <person name="Goldberg J."/>
            <person name="Grabherr M.G."/>
            <person name="Kodira C.D."/>
            <person name="Kohler A."/>
            <person name="Kuees U."/>
            <person name="Lindquist E.A."/>
            <person name="Lucas S.M."/>
            <person name="Mago R."/>
            <person name="Mauceli E."/>
            <person name="Morin E."/>
            <person name="Murat C."/>
            <person name="Pangilinan J.L."/>
            <person name="Park R."/>
            <person name="Pearson M."/>
            <person name="Quesneville H."/>
            <person name="Rouhier N."/>
            <person name="Sakthikumar S."/>
            <person name="Salamov A.A."/>
            <person name="Schmutz J."/>
            <person name="Selles B."/>
            <person name="Shapiro H."/>
            <person name="Tanguay P."/>
            <person name="Tuskan G.A."/>
            <person name="Henrissat B."/>
            <person name="Van de Peer Y."/>
            <person name="Rouze P."/>
            <person name="Ellis J.G."/>
            <person name="Dodds P.N."/>
            <person name="Schein J.E."/>
            <person name="Zhong S."/>
            <person name="Hamelin R.C."/>
            <person name="Grigoriev I.V."/>
            <person name="Szabo L.J."/>
            <person name="Martin F."/>
        </authorList>
    </citation>
    <scope>NUCLEOTIDE SEQUENCE [LARGE SCALE GENOMIC DNA]</scope>
    <source>
        <strain evidence="3">98AG31 / pathotype 3-4-7</strain>
    </source>
</reference>
<evidence type="ECO:0000256" key="1">
    <source>
        <dbReference type="SAM" id="MobiDB-lite"/>
    </source>
</evidence>
<name>F4RQZ8_MELLP</name>
<dbReference type="VEuPathDB" id="FungiDB:MELLADRAFT_72198"/>
<proteinExistence type="predicted"/>
<dbReference type="OrthoDB" id="2507301at2759"/>
<dbReference type="AlphaFoldDB" id="F4RQZ8"/>
<sequence length="212" mass="23673">MVNVTNHNEAWANLLTTPILLQTLCGTLNLCRQGYQKFMSKVDPSPQPLHTASESPVEKDKKTSEGFNRVAQEIVFDLICVTLGLLANLVEQCSNGKQLIRTVFIHDFRLVLTRKCCIKCQCGNSVSAFEELVGLYLYPPCKAPAEADFVRTSVCLLLNICINIESEDEVNTLRQAVESNHNRQGSTHQVAKSMKSLMIDMSNAQEIQPEDE</sequence>
<dbReference type="Gene3D" id="1.25.10.10">
    <property type="entry name" value="Leucine-rich Repeat Variant"/>
    <property type="match status" value="1"/>
</dbReference>
<evidence type="ECO:0008006" key="4">
    <source>
        <dbReference type="Google" id="ProtNLM"/>
    </source>
</evidence>
<evidence type="ECO:0000313" key="2">
    <source>
        <dbReference type="EMBL" id="EGG05234.1"/>
    </source>
</evidence>
<dbReference type="HOGENOM" id="CLU_1299961_0_0_1"/>
<accession>F4RQZ8</accession>
<protein>
    <recommendedName>
        <fullName evidence="4">Ataxin-10 domain-containing protein</fullName>
    </recommendedName>
</protein>
<dbReference type="EMBL" id="GL883114">
    <property type="protein sequence ID" value="EGG05234.1"/>
    <property type="molecule type" value="Genomic_DNA"/>
</dbReference>
<evidence type="ECO:0000313" key="3">
    <source>
        <dbReference type="Proteomes" id="UP000001072"/>
    </source>
</evidence>
<dbReference type="InterPro" id="IPR011989">
    <property type="entry name" value="ARM-like"/>
</dbReference>
<feature type="region of interest" description="Disordered" evidence="1">
    <location>
        <begin position="42"/>
        <end position="63"/>
    </location>
</feature>